<dbReference type="GO" id="GO:0043625">
    <property type="term" value="C:delta DNA polymerase complex"/>
    <property type="evidence" value="ECO:0007669"/>
    <property type="project" value="TreeGrafter"/>
</dbReference>
<dbReference type="Proteomes" id="UP000694397">
    <property type="component" value="Chromosome 16"/>
</dbReference>
<name>A0A8C9U1Y0_SCLFO</name>
<dbReference type="Pfam" id="PF04081">
    <property type="entry name" value="DNA_pol_delta_4"/>
    <property type="match status" value="1"/>
</dbReference>
<accession>A0A8C9U1Y0</accession>
<evidence type="ECO:0000313" key="2">
    <source>
        <dbReference type="Ensembl" id="ENSSFOP00015054813.1"/>
    </source>
</evidence>
<reference evidence="2" key="3">
    <citation type="submission" date="2025-09" db="UniProtKB">
        <authorList>
            <consortium name="Ensembl"/>
        </authorList>
    </citation>
    <scope>IDENTIFICATION</scope>
</reference>
<feature type="compositionally biased region" description="Basic and acidic residues" evidence="1">
    <location>
        <begin position="51"/>
        <end position="61"/>
    </location>
</feature>
<dbReference type="GO" id="GO:0006261">
    <property type="term" value="P:DNA-templated DNA replication"/>
    <property type="evidence" value="ECO:0007669"/>
    <property type="project" value="TreeGrafter"/>
</dbReference>
<evidence type="ECO:0000313" key="3">
    <source>
        <dbReference type="Proteomes" id="UP000694397"/>
    </source>
</evidence>
<sequence>GKVRNSECVSAAMSPKRRLITDSFKVVKRARAEQRVEKKEEEPPEPPEPEPESRSLTPREKDLQELRKFDLDWRFGPCTGIGRLQRWDRASHHGLDPPREVRELLLKKSADPEYTHCLWHELPL</sequence>
<dbReference type="AlphaFoldDB" id="A0A8C9U1Y0"/>
<dbReference type="PANTHER" id="PTHR14303:SF0">
    <property type="entry name" value="DNA POLYMERASE DELTA SUBUNIT 4"/>
    <property type="match status" value="1"/>
</dbReference>
<reference evidence="2 3" key="1">
    <citation type="submission" date="2019-04" db="EMBL/GenBank/DDBJ databases">
        <authorList>
            <consortium name="Wellcome Sanger Institute Data Sharing"/>
        </authorList>
    </citation>
    <scope>NUCLEOTIDE SEQUENCE [LARGE SCALE GENOMIC DNA]</scope>
</reference>
<dbReference type="InterPro" id="IPR007218">
    <property type="entry name" value="DNA_pol_delta_4"/>
</dbReference>
<dbReference type="OrthoDB" id="337486at2759"/>
<dbReference type="Ensembl" id="ENSSFOT00015075558.1">
    <property type="protein sequence ID" value="ENSSFOP00015054813.1"/>
    <property type="gene ID" value="ENSSFOG00015029342.1"/>
</dbReference>
<reference evidence="2" key="2">
    <citation type="submission" date="2025-08" db="UniProtKB">
        <authorList>
            <consortium name="Ensembl"/>
        </authorList>
    </citation>
    <scope>IDENTIFICATION</scope>
</reference>
<keyword evidence="3" id="KW-1185">Reference proteome</keyword>
<dbReference type="GO" id="GO:0000731">
    <property type="term" value="P:DNA synthesis involved in DNA repair"/>
    <property type="evidence" value="ECO:0007669"/>
    <property type="project" value="InterPro"/>
</dbReference>
<feature type="region of interest" description="Disordered" evidence="1">
    <location>
        <begin position="30"/>
        <end position="61"/>
    </location>
</feature>
<feature type="compositionally biased region" description="Basic and acidic residues" evidence="1">
    <location>
        <begin position="30"/>
        <end position="41"/>
    </location>
</feature>
<gene>
    <name evidence="2" type="primary">pold4</name>
</gene>
<dbReference type="PANTHER" id="PTHR14303">
    <property type="entry name" value="DNA POLYMERASE DELTA SUBUNIT 4"/>
    <property type="match status" value="1"/>
</dbReference>
<proteinExistence type="predicted"/>
<evidence type="ECO:0000256" key="1">
    <source>
        <dbReference type="SAM" id="MobiDB-lite"/>
    </source>
</evidence>
<dbReference type="GeneTree" id="ENSGT00390000005096"/>
<dbReference type="GO" id="GO:0003887">
    <property type="term" value="F:DNA-directed DNA polymerase activity"/>
    <property type="evidence" value="ECO:0007669"/>
    <property type="project" value="TreeGrafter"/>
</dbReference>
<protein>
    <submittedName>
        <fullName evidence="2">DNA polymerase delta 4, accessory subunit</fullName>
    </submittedName>
</protein>
<organism evidence="2 3">
    <name type="scientific">Scleropages formosus</name>
    <name type="common">Asian bonytongue</name>
    <name type="synonym">Osteoglossum formosum</name>
    <dbReference type="NCBI Taxonomy" id="113540"/>
    <lineage>
        <taxon>Eukaryota</taxon>
        <taxon>Metazoa</taxon>
        <taxon>Chordata</taxon>
        <taxon>Craniata</taxon>
        <taxon>Vertebrata</taxon>
        <taxon>Euteleostomi</taxon>
        <taxon>Actinopterygii</taxon>
        <taxon>Neopterygii</taxon>
        <taxon>Teleostei</taxon>
        <taxon>Osteoglossocephala</taxon>
        <taxon>Osteoglossomorpha</taxon>
        <taxon>Osteoglossiformes</taxon>
        <taxon>Osteoglossidae</taxon>
        <taxon>Scleropages</taxon>
    </lineage>
</organism>